<dbReference type="PANTHER" id="PTHR43591:SF24">
    <property type="entry name" value="2-METHOXY-6-POLYPRENYL-1,4-BENZOQUINOL METHYLASE, MITOCHONDRIAL"/>
    <property type="match status" value="1"/>
</dbReference>
<dbReference type="OrthoDB" id="9772751at2"/>
<dbReference type="CDD" id="cd02440">
    <property type="entry name" value="AdoMet_MTases"/>
    <property type="match status" value="1"/>
</dbReference>
<accession>A0A1U7J428</accession>
<dbReference type="InterPro" id="IPR013216">
    <property type="entry name" value="Methyltransf_11"/>
</dbReference>
<keyword evidence="3" id="KW-1185">Reference proteome</keyword>
<dbReference type="Proteomes" id="UP000185557">
    <property type="component" value="Unassembled WGS sequence"/>
</dbReference>
<reference evidence="2 3" key="1">
    <citation type="submission" date="2016-11" db="EMBL/GenBank/DDBJ databases">
        <title>Draft Genome Sequences of Nine Cyanobacterial Strains from Diverse Habitats.</title>
        <authorList>
            <person name="Zhu T."/>
            <person name="Hou S."/>
            <person name="Lu X."/>
            <person name="Hess W.R."/>
        </authorList>
    </citation>
    <scope>NUCLEOTIDE SEQUENCE [LARGE SCALE GENOMIC DNA]</scope>
    <source>
        <strain evidence="2 3">NIES-30</strain>
    </source>
</reference>
<dbReference type="SUPFAM" id="SSF53335">
    <property type="entry name" value="S-adenosyl-L-methionine-dependent methyltransferases"/>
    <property type="match status" value="1"/>
</dbReference>
<sequence>MGINSFKPFLARQLGDPSGWFGRLLLKFLNRRNAALNDLVLEALQLQPGDRILEIGFGGGDLIHKLVATGKPSQVVGVERSPDAIQICERRFQTLINQSTVELHQASAEALPFADQQFSQVCTVNTLYFWANAPQVLAECRRVLKPGGRLVIGYASKAYLENQGLTQHGFTAYEVAQVETLLTTAEFTAISTVASQADSPNSVFCTSGVAAL</sequence>
<dbReference type="RefSeq" id="WP_073609164.1">
    <property type="nucleotide sequence ID" value="NZ_MRCG01000010.1"/>
</dbReference>
<dbReference type="STRING" id="549789.NIES30_14755"/>
<name>A0A1U7J428_9CYAN</name>
<dbReference type="AlphaFoldDB" id="A0A1U7J428"/>
<evidence type="ECO:0000259" key="1">
    <source>
        <dbReference type="Pfam" id="PF08241"/>
    </source>
</evidence>
<organism evidence="2 3">
    <name type="scientific">Phormidium tenue NIES-30</name>
    <dbReference type="NCBI Taxonomy" id="549789"/>
    <lineage>
        <taxon>Bacteria</taxon>
        <taxon>Bacillati</taxon>
        <taxon>Cyanobacteriota</taxon>
        <taxon>Cyanophyceae</taxon>
        <taxon>Oscillatoriophycideae</taxon>
        <taxon>Oscillatoriales</taxon>
        <taxon>Oscillatoriaceae</taxon>
        <taxon>Phormidium</taxon>
    </lineage>
</organism>
<dbReference type="InterPro" id="IPR029063">
    <property type="entry name" value="SAM-dependent_MTases_sf"/>
</dbReference>
<dbReference type="EMBL" id="MRCG01000010">
    <property type="protein sequence ID" value="OKH47214.1"/>
    <property type="molecule type" value="Genomic_DNA"/>
</dbReference>
<evidence type="ECO:0000313" key="2">
    <source>
        <dbReference type="EMBL" id="OKH47214.1"/>
    </source>
</evidence>
<dbReference type="GO" id="GO:0008757">
    <property type="term" value="F:S-adenosylmethionine-dependent methyltransferase activity"/>
    <property type="evidence" value="ECO:0007669"/>
    <property type="project" value="InterPro"/>
</dbReference>
<protein>
    <recommendedName>
        <fullName evidence="1">Methyltransferase type 11 domain-containing protein</fullName>
    </recommendedName>
</protein>
<dbReference type="Pfam" id="PF08241">
    <property type="entry name" value="Methyltransf_11"/>
    <property type="match status" value="1"/>
</dbReference>
<dbReference type="Gene3D" id="3.40.50.150">
    <property type="entry name" value="Vaccinia Virus protein VP39"/>
    <property type="match status" value="1"/>
</dbReference>
<feature type="domain" description="Methyltransferase type 11" evidence="1">
    <location>
        <begin position="53"/>
        <end position="152"/>
    </location>
</feature>
<gene>
    <name evidence="2" type="ORF">NIES30_14755</name>
</gene>
<comment type="caution">
    <text evidence="2">The sequence shown here is derived from an EMBL/GenBank/DDBJ whole genome shotgun (WGS) entry which is preliminary data.</text>
</comment>
<proteinExistence type="predicted"/>
<dbReference type="PANTHER" id="PTHR43591">
    <property type="entry name" value="METHYLTRANSFERASE"/>
    <property type="match status" value="1"/>
</dbReference>
<evidence type="ECO:0000313" key="3">
    <source>
        <dbReference type="Proteomes" id="UP000185557"/>
    </source>
</evidence>